<keyword evidence="4" id="KW-1185">Reference proteome</keyword>
<sequence length="175" mass="17692">MASRPHTPPLPRLLKAAAVTALAVGAAHLVLSDTLRFALVGEASAALGSPTGYGTAQVFTTALLNTALVMPLVLWAGMRLGGERRTGAMVLVGTTAWIVTVWNGIDALDDSFGAVLPLRSLALVVGVTALASLLRRRPAPAPVGAPSPAPRIPSAPAAPSAPIRPGNVSETTPAS</sequence>
<gene>
    <name evidence="3" type="ORF">ACGFYS_12525</name>
</gene>
<evidence type="ECO:0000313" key="4">
    <source>
        <dbReference type="Proteomes" id="UP001604282"/>
    </source>
</evidence>
<feature type="transmembrane region" description="Helical" evidence="2">
    <location>
        <begin position="88"/>
        <end position="105"/>
    </location>
</feature>
<evidence type="ECO:0000256" key="2">
    <source>
        <dbReference type="SAM" id="Phobius"/>
    </source>
</evidence>
<proteinExistence type="predicted"/>
<comment type="caution">
    <text evidence="3">The sequence shown here is derived from an EMBL/GenBank/DDBJ whole genome shotgun (WGS) entry which is preliminary data.</text>
</comment>
<evidence type="ECO:0008006" key="5">
    <source>
        <dbReference type="Google" id="ProtNLM"/>
    </source>
</evidence>
<feature type="compositionally biased region" description="Pro residues" evidence="1">
    <location>
        <begin position="139"/>
        <end position="153"/>
    </location>
</feature>
<keyword evidence="2" id="KW-0812">Transmembrane</keyword>
<feature type="transmembrane region" description="Helical" evidence="2">
    <location>
        <begin position="111"/>
        <end position="134"/>
    </location>
</feature>
<name>A0ABW7BQH3_9ACTN</name>
<dbReference type="RefSeq" id="WP_392881493.1">
    <property type="nucleotide sequence ID" value="NZ_JBICZW010000006.1"/>
</dbReference>
<keyword evidence="2" id="KW-0472">Membrane</keyword>
<keyword evidence="2" id="KW-1133">Transmembrane helix</keyword>
<evidence type="ECO:0000313" key="3">
    <source>
        <dbReference type="EMBL" id="MFG3189761.1"/>
    </source>
</evidence>
<protein>
    <recommendedName>
        <fullName evidence="5">Integral membrane protein</fullName>
    </recommendedName>
</protein>
<dbReference type="Proteomes" id="UP001604282">
    <property type="component" value="Unassembled WGS sequence"/>
</dbReference>
<reference evidence="3 4" key="1">
    <citation type="submission" date="2024-10" db="EMBL/GenBank/DDBJ databases">
        <title>The Natural Products Discovery Center: Release of the First 8490 Sequenced Strains for Exploring Actinobacteria Biosynthetic Diversity.</title>
        <authorList>
            <person name="Kalkreuter E."/>
            <person name="Kautsar S.A."/>
            <person name="Yang D."/>
            <person name="Bader C.D."/>
            <person name="Teijaro C.N."/>
            <person name="Fluegel L."/>
            <person name="Davis C.M."/>
            <person name="Simpson J.R."/>
            <person name="Lauterbach L."/>
            <person name="Steele A.D."/>
            <person name="Gui C."/>
            <person name="Meng S."/>
            <person name="Li G."/>
            <person name="Viehrig K."/>
            <person name="Ye F."/>
            <person name="Su P."/>
            <person name="Kiefer A.F."/>
            <person name="Nichols A."/>
            <person name="Cepeda A.J."/>
            <person name="Yan W."/>
            <person name="Fan B."/>
            <person name="Jiang Y."/>
            <person name="Adhikari A."/>
            <person name="Zheng C.-J."/>
            <person name="Schuster L."/>
            <person name="Cowan T.M."/>
            <person name="Smanski M.J."/>
            <person name="Chevrette M.G."/>
            <person name="De Carvalho L.P.S."/>
            <person name="Shen B."/>
        </authorList>
    </citation>
    <scope>NUCLEOTIDE SEQUENCE [LARGE SCALE GENOMIC DNA]</scope>
    <source>
        <strain evidence="3 4">NPDC048229</strain>
    </source>
</reference>
<feature type="transmembrane region" description="Helical" evidence="2">
    <location>
        <begin position="56"/>
        <end position="76"/>
    </location>
</feature>
<accession>A0ABW7BQH3</accession>
<feature type="region of interest" description="Disordered" evidence="1">
    <location>
        <begin position="138"/>
        <end position="175"/>
    </location>
</feature>
<organism evidence="3 4">
    <name type="scientific">Streptomyces omiyaensis</name>
    <dbReference type="NCBI Taxonomy" id="68247"/>
    <lineage>
        <taxon>Bacteria</taxon>
        <taxon>Bacillati</taxon>
        <taxon>Actinomycetota</taxon>
        <taxon>Actinomycetes</taxon>
        <taxon>Kitasatosporales</taxon>
        <taxon>Streptomycetaceae</taxon>
        <taxon>Streptomyces</taxon>
    </lineage>
</organism>
<dbReference type="EMBL" id="JBICZW010000006">
    <property type="protein sequence ID" value="MFG3189761.1"/>
    <property type="molecule type" value="Genomic_DNA"/>
</dbReference>
<feature type="compositionally biased region" description="Low complexity" evidence="1">
    <location>
        <begin position="154"/>
        <end position="165"/>
    </location>
</feature>
<evidence type="ECO:0000256" key="1">
    <source>
        <dbReference type="SAM" id="MobiDB-lite"/>
    </source>
</evidence>